<proteinExistence type="predicted"/>
<dbReference type="Gene3D" id="3.40.50.1240">
    <property type="entry name" value="Phosphoglycerate mutase-like"/>
    <property type="match status" value="1"/>
</dbReference>
<dbReference type="Proteomes" id="UP000018201">
    <property type="component" value="Unassembled WGS sequence"/>
</dbReference>
<accession>U6GRS9</accession>
<gene>
    <name evidence="2" type="ORF">EPH_0010560</name>
</gene>
<sequence length="327" mass="35478">MPCVCLLSSGRRREAGVSESDAPLSSEGETQAQKMDLMLYSLISQIHECEKEKQRRPTPSFCVEAFISSPLTCSIQTASFATAASGKWFLCKSQRETVKRQTRVPWLLDPILKERTKTSAQVGTEATELQTKLQALRKKGSIASTVLDFSLLHPQHAWWLPSSPEQLLEILKGNAAKERTGSSSSSSGIYPFIVGKAEPWPPSIGAKSLKETSENMQSSLQNKSIPPPNSPLLKESAEALKLRTQVFIRILCAADNFFSGAVVSHPRFLKELLGVGKVKPGDVNGAVLTCAEGKEHLTVLGAQGSRTSYEGAERKSSSSSEISDAEA</sequence>
<organism evidence="2 3">
    <name type="scientific">Eimeria praecox</name>
    <dbReference type="NCBI Taxonomy" id="51316"/>
    <lineage>
        <taxon>Eukaryota</taxon>
        <taxon>Sar</taxon>
        <taxon>Alveolata</taxon>
        <taxon>Apicomplexa</taxon>
        <taxon>Conoidasida</taxon>
        <taxon>Coccidia</taxon>
        <taxon>Eucoccidiorida</taxon>
        <taxon>Eimeriorina</taxon>
        <taxon>Eimeriidae</taxon>
        <taxon>Eimeria</taxon>
    </lineage>
</organism>
<name>U6GRS9_9EIME</name>
<dbReference type="EMBL" id="HG692258">
    <property type="protein sequence ID" value="CDI82272.1"/>
    <property type="molecule type" value="Genomic_DNA"/>
</dbReference>
<dbReference type="OrthoDB" id="346712at2759"/>
<dbReference type="VEuPathDB" id="ToxoDB:EPH_0010560"/>
<feature type="compositionally biased region" description="Polar residues" evidence="1">
    <location>
        <begin position="214"/>
        <end position="224"/>
    </location>
</feature>
<keyword evidence="3" id="KW-1185">Reference proteome</keyword>
<feature type="region of interest" description="Disordered" evidence="1">
    <location>
        <begin position="204"/>
        <end position="232"/>
    </location>
</feature>
<feature type="region of interest" description="Disordered" evidence="1">
    <location>
        <begin position="303"/>
        <end position="327"/>
    </location>
</feature>
<feature type="compositionally biased region" description="Low complexity" evidence="1">
    <location>
        <begin position="317"/>
        <end position="327"/>
    </location>
</feature>
<evidence type="ECO:0000313" key="3">
    <source>
        <dbReference type="Proteomes" id="UP000018201"/>
    </source>
</evidence>
<dbReference type="AlphaFoldDB" id="U6GRS9"/>
<dbReference type="InterPro" id="IPR029033">
    <property type="entry name" value="His_PPase_superfam"/>
</dbReference>
<evidence type="ECO:0000313" key="2">
    <source>
        <dbReference type="EMBL" id="CDI82272.1"/>
    </source>
</evidence>
<reference evidence="2" key="2">
    <citation type="submission" date="2013-10" db="EMBL/GenBank/DDBJ databases">
        <authorList>
            <person name="Aslett M."/>
        </authorList>
    </citation>
    <scope>NUCLEOTIDE SEQUENCE [LARGE SCALE GENOMIC DNA]</scope>
    <source>
        <strain evidence="2">Houghton</strain>
    </source>
</reference>
<protein>
    <submittedName>
        <fullName evidence="2">Uncharacterized protein</fullName>
    </submittedName>
</protein>
<dbReference type="SUPFAM" id="SSF53254">
    <property type="entry name" value="Phosphoglycerate mutase-like"/>
    <property type="match status" value="1"/>
</dbReference>
<evidence type="ECO:0000256" key="1">
    <source>
        <dbReference type="SAM" id="MobiDB-lite"/>
    </source>
</evidence>
<reference evidence="2" key="1">
    <citation type="submission" date="2013-10" db="EMBL/GenBank/DDBJ databases">
        <title>Genomic analysis of the causative agents of coccidiosis in chickens.</title>
        <authorList>
            <person name="Reid A.J."/>
            <person name="Blake D."/>
            <person name="Billington K."/>
            <person name="Browne H."/>
            <person name="Dunn M."/>
            <person name="Hung S."/>
            <person name="Kawahara F."/>
            <person name="Miranda-Saavedra D."/>
            <person name="Mourier T."/>
            <person name="Nagra H."/>
            <person name="Otto T.D."/>
            <person name="Rawlings N."/>
            <person name="Sanchez A."/>
            <person name="Sanders M."/>
            <person name="Subramaniam C."/>
            <person name="Tay Y."/>
            <person name="Dear P."/>
            <person name="Doerig C."/>
            <person name="Gruber A."/>
            <person name="Parkinson J."/>
            <person name="Shirley M."/>
            <person name="Wan K.L."/>
            <person name="Berriman M."/>
            <person name="Tomley F."/>
            <person name="Pain A."/>
        </authorList>
    </citation>
    <scope>NUCLEOTIDE SEQUENCE [LARGE SCALE GENOMIC DNA]</scope>
    <source>
        <strain evidence="2">Houghton</strain>
    </source>
</reference>